<dbReference type="EMBL" id="JARMQG010000187">
    <property type="protein sequence ID" value="MED3563530.1"/>
    <property type="molecule type" value="Genomic_DNA"/>
</dbReference>
<protein>
    <recommendedName>
        <fullName evidence="4">Integral membrane protein</fullName>
    </recommendedName>
</protein>
<feature type="transmembrane region" description="Helical" evidence="1">
    <location>
        <begin position="82"/>
        <end position="104"/>
    </location>
</feature>
<keyword evidence="1" id="KW-0472">Membrane</keyword>
<name>A0ABU6NBS8_9BACI</name>
<feature type="non-terminal residue" evidence="2">
    <location>
        <position position="1"/>
    </location>
</feature>
<sequence>ILGILEKYTNKLLIRTFGPRGVLWTAWIGTPIHELGHLIMCFLWGHKVSRVKFLQFNHPEGILGYVEHFYNRNSIYQQIGNFFIGLGPIFSGVGSLLLGMYLLLPQSFYTLKSEIHFHVSFQKMDVNLLKTLGDSSIAIIKSIFIPENLINPLFWIFLILAFCISAHIGLSKADIQNSTKGLLMIFFVLVLLNAAAGILQVNTLKIVRRIAEYNAYVLAFSSIAVFLSLITFLISFTFERIFRYSRKI</sequence>
<dbReference type="Proteomes" id="UP001330749">
    <property type="component" value="Unassembled WGS sequence"/>
</dbReference>
<dbReference type="RefSeq" id="WP_327968588.1">
    <property type="nucleotide sequence ID" value="NZ_JARMQG010000187.1"/>
</dbReference>
<evidence type="ECO:0008006" key="4">
    <source>
        <dbReference type="Google" id="ProtNLM"/>
    </source>
</evidence>
<comment type="caution">
    <text evidence="2">The sequence shown here is derived from an EMBL/GenBank/DDBJ whole genome shotgun (WGS) entry which is preliminary data.</text>
</comment>
<keyword evidence="1" id="KW-0812">Transmembrane</keyword>
<accession>A0ABU6NBS8</accession>
<feature type="transmembrane region" description="Helical" evidence="1">
    <location>
        <begin position="152"/>
        <end position="170"/>
    </location>
</feature>
<evidence type="ECO:0000313" key="2">
    <source>
        <dbReference type="EMBL" id="MED3563530.1"/>
    </source>
</evidence>
<evidence type="ECO:0000313" key="3">
    <source>
        <dbReference type="Proteomes" id="UP001330749"/>
    </source>
</evidence>
<evidence type="ECO:0000256" key="1">
    <source>
        <dbReference type="SAM" id="Phobius"/>
    </source>
</evidence>
<gene>
    <name evidence="2" type="ORF">P4447_13910</name>
</gene>
<feature type="transmembrane region" description="Helical" evidence="1">
    <location>
        <begin position="22"/>
        <end position="45"/>
    </location>
</feature>
<feature type="transmembrane region" description="Helical" evidence="1">
    <location>
        <begin position="182"/>
        <end position="201"/>
    </location>
</feature>
<organism evidence="2 3">
    <name type="scientific">Bacillus xiapuensis</name>
    <dbReference type="NCBI Taxonomy" id="2014075"/>
    <lineage>
        <taxon>Bacteria</taxon>
        <taxon>Bacillati</taxon>
        <taxon>Bacillota</taxon>
        <taxon>Bacilli</taxon>
        <taxon>Bacillales</taxon>
        <taxon>Bacillaceae</taxon>
        <taxon>Bacillus</taxon>
    </lineage>
</organism>
<keyword evidence="1" id="KW-1133">Transmembrane helix</keyword>
<keyword evidence="3" id="KW-1185">Reference proteome</keyword>
<proteinExistence type="predicted"/>
<feature type="transmembrane region" description="Helical" evidence="1">
    <location>
        <begin position="213"/>
        <end position="238"/>
    </location>
</feature>
<reference evidence="2 3" key="1">
    <citation type="submission" date="2023-03" db="EMBL/GenBank/DDBJ databases">
        <title>Bacillus Genome Sequencing.</title>
        <authorList>
            <person name="Dunlap C."/>
        </authorList>
    </citation>
    <scope>NUCLEOTIDE SEQUENCE [LARGE SCALE GENOMIC DNA]</scope>
    <source>
        <strain evidence="2 3">B-14544</strain>
    </source>
</reference>